<dbReference type="Pfam" id="PF13409">
    <property type="entry name" value="GST_N_2"/>
    <property type="match status" value="1"/>
</dbReference>
<feature type="domain" description="GST C-terminal" evidence="3">
    <location>
        <begin position="86"/>
        <end position="210"/>
    </location>
</feature>
<comment type="similarity">
    <text evidence="1">Belongs to the GST superfamily. Zeta family.</text>
</comment>
<dbReference type="InterPro" id="IPR040079">
    <property type="entry name" value="Glutathione_S-Trfase"/>
</dbReference>
<evidence type="ECO:0000313" key="5">
    <source>
        <dbReference type="Proteomes" id="UP000603940"/>
    </source>
</evidence>
<dbReference type="Gene3D" id="1.20.1050.10">
    <property type="match status" value="1"/>
</dbReference>
<feature type="domain" description="GST N-terminal" evidence="2">
    <location>
        <begin position="1"/>
        <end position="81"/>
    </location>
</feature>
<dbReference type="PROSITE" id="PS50405">
    <property type="entry name" value="GST_CTER"/>
    <property type="match status" value="1"/>
</dbReference>
<dbReference type="GO" id="GO:0016034">
    <property type="term" value="F:maleylacetoacetate isomerase activity"/>
    <property type="evidence" value="ECO:0007669"/>
    <property type="project" value="UniProtKB-EC"/>
</dbReference>
<evidence type="ECO:0000313" key="4">
    <source>
        <dbReference type="EMBL" id="MBC9178287.1"/>
    </source>
</evidence>
<dbReference type="InterPro" id="IPR036282">
    <property type="entry name" value="Glutathione-S-Trfase_C_sf"/>
</dbReference>
<gene>
    <name evidence="4" type="primary">maiA</name>
    <name evidence="4" type="ORF">IBL25_15175</name>
</gene>
<dbReference type="InterPro" id="IPR004045">
    <property type="entry name" value="Glutathione_S-Trfase_N"/>
</dbReference>
<dbReference type="InterPro" id="IPR036249">
    <property type="entry name" value="Thioredoxin-like_sf"/>
</dbReference>
<name>A0ABR7R9M7_9PROT</name>
<dbReference type="EC" id="5.2.1.2" evidence="4"/>
<dbReference type="RefSeq" id="WP_187779389.1">
    <property type="nucleotide sequence ID" value="NZ_JACTUZ010000069.1"/>
</dbReference>
<dbReference type="PROSITE" id="PS50404">
    <property type="entry name" value="GST_NTER"/>
    <property type="match status" value="1"/>
</dbReference>
<accession>A0ABR7R9M7</accession>
<evidence type="ECO:0000259" key="3">
    <source>
        <dbReference type="PROSITE" id="PS50405"/>
    </source>
</evidence>
<dbReference type="InterPro" id="IPR005955">
    <property type="entry name" value="GST_Zeta"/>
</dbReference>
<reference evidence="4 5" key="1">
    <citation type="journal article" date="2009" name="Int. J. Syst. Evol. Microbiol.">
        <title>Transfer of Teichococcus ludipueritiae and Muricoccus roseus to the genus Roseomonas, as Roseomonas ludipueritiae comb. nov. and Roseomonas rosea comb. nov., respectively, and emended description of the genus Roseomonas.</title>
        <authorList>
            <person name="Sanchez-Porro C."/>
            <person name="Gallego V."/>
            <person name="Busse H.J."/>
            <person name="Kampfer P."/>
            <person name="Ventosa A."/>
        </authorList>
    </citation>
    <scope>NUCLEOTIDE SEQUENCE [LARGE SCALE GENOMIC DNA]</scope>
    <source>
        <strain evidence="4 5">DSM 14915</strain>
    </source>
</reference>
<dbReference type="SFLD" id="SFLDG00358">
    <property type="entry name" value="Main_(cytGST)"/>
    <property type="match status" value="1"/>
</dbReference>
<dbReference type="SUPFAM" id="SSF47616">
    <property type="entry name" value="GST C-terminal domain-like"/>
    <property type="match status" value="1"/>
</dbReference>
<dbReference type="SUPFAM" id="SSF52833">
    <property type="entry name" value="Thioredoxin-like"/>
    <property type="match status" value="1"/>
</dbReference>
<evidence type="ECO:0000256" key="1">
    <source>
        <dbReference type="ARBA" id="ARBA00010007"/>
    </source>
</evidence>
<dbReference type="PANTHER" id="PTHR42673:SF4">
    <property type="entry name" value="MALEYLACETOACETATE ISOMERASE"/>
    <property type="match status" value="1"/>
</dbReference>
<dbReference type="EMBL" id="JACTUZ010000069">
    <property type="protein sequence ID" value="MBC9178287.1"/>
    <property type="molecule type" value="Genomic_DNA"/>
</dbReference>
<proteinExistence type="inferred from homology"/>
<dbReference type="SFLD" id="SFLDS00019">
    <property type="entry name" value="Glutathione_Transferase_(cytos"/>
    <property type="match status" value="1"/>
</dbReference>
<organism evidence="4 5">
    <name type="scientific">Pseudoroseomonas ludipueritiae</name>
    <dbReference type="NCBI Taxonomy" id="198093"/>
    <lineage>
        <taxon>Bacteria</taxon>
        <taxon>Pseudomonadati</taxon>
        <taxon>Pseudomonadota</taxon>
        <taxon>Alphaproteobacteria</taxon>
        <taxon>Acetobacterales</taxon>
        <taxon>Acetobacteraceae</taxon>
        <taxon>Pseudoroseomonas</taxon>
    </lineage>
</organism>
<evidence type="ECO:0000259" key="2">
    <source>
        <dbReference type="PROSITE" id="PS50404"/>
    </source>
</evidence>
<keyword evidence="4" id="KW-0413">Isomerase</keyword>
<dbReference type="Proteomes" id="UP000603940">
    <property type="component" value="Unassembled WGS sequence"/>
</dbReference>
<protein>
    <submittedName>
        <fullName evidence="4">Maleylacetoacetate isomerase</fullName>
        <ecNumber evidence="4">5.2.1.2</ecNumber>
    </submittedName>
</protein>
<comment type="caution">
    <text evidence="4">The sequence shown here is derived from an EMBL/GenBank/DDBJ whole genome shotgun (WGS) entry which is preliminary data.</text>
</comment>
<dbReference type="Gene3D" id="3.40.30.10">
    <property type="entry name" value="Glutaredoxin"/>
    <property type="match status" value="1"/>
</dbReference>
<dbReference type="NCBIfam" id="TIGR01262">
    <property type="entry name" value="maiA"/>
    <property type="match status" value="1"/>
</dbReference>
<keyword evidence="5" id="KW-1185">Reference proteome</keyword>
<dbReference type="InterPro" id="IPR010987">
    <property type="entry name" value="Glutathione-S-Trfase_C-like"/>
</dbReference>
<sequence length="210" mass="22842">MRLHGHPRSSATWRVRIALALKNLPVELVEHCAPAGEVRATSILRINPQGQVPVLETSSGQRLTQSLAVIEWLEEMWPTPPLLPPGPVLRAQVRAFSHAIAADLHPLVTTRALTRLRRLEMTEASLRLWTRSALAEGLDACETLLSGAEGPFCFGSNPGMADICLVPQLALARQHGVSLTFPRLLAAEAACMTLPAFQSISLPELWSNSP</sequence>
<dbReference type="PANTHER" id="PTHR42673">
    <property type="entry name" value="MALEYLACETOACETATE ISOMERASE"/>
    <property type="match status" value="1"/>
</dbReference>
<dbReference type="Pfam" id="PF13410">
    <property type="entry name" value="GST_C_2"/>
    <property type="match status" value="1"/>
</dbReference>